<evidence type="ECO:0000313" key="3">
    <source>
        <dbReference type="Proteomes" id="UP000199036"/>
    </source>
</evidence>
<dbReference type="PANTHER" id="PTHR32305">
    <property type="match status" value="1"/>
</dbReference>
<dbReference type="NCBIfam" id="TIGR03696">
    <property type="entry name" value="Rhs_assc_core"/>
    <property type="match status" value="1"/>
</dbReference>
<accession>A0A1I5GWD7</accession>
<evidence type="ECO:0000259" key="1">
    <source>
        <dbReference type="Pfam" id="PF08398"/>
    </source>
</evidence>
<dbReference type="InterPro" id="IPR013607">
    <property type="entry name" value="Phospholipase_A2-like"/>
</dbReference>
<dbReference type="Proteomes" id="UP000199036">
    <property type="component" value="Unassembled WGS sequence"/>
</dbReference>
<dbReference type="InterPro" id="IPR022385">
    <property type="entry name" value="Rhs_assc_core"/>
</dbReference>
<feature type="domain" description="Phospholipase A2-like" evidence="1">
    <location>
        <begin position="234"/>
        <end position="276"/>
    </location>
</feature>
<dbReference type="Gene3D" id="2.180.10.10">
    <property type="entry name" value="RHS repeat-associated core"/>
    <property type="match status" value="1"/>
</dbReference>
<sequence length="368" mass="40938">MQTFPHAEGYVKNNGGNYVYHYIYKDHLGNNRLVYADLNNDGTINPATEIVVENNYYPFGLKHQGYNNLPGDGYKYKLNGKEYEDSFGLNIYEMDLRQYDPAIGRWTVMDPITHHEFSPYSAFDNNPVYWSDPSGADSETYVTIADLFNKAKSGVTSFEFENGQLVGESFAKTIETTLEQVYLFLDKPTDDTGGASSSGNGNGGGDPKKSIWMSLSKLVMSGYPSGNVKYDGNMLFGTNFIGPGPDVDPKTLGLEPKDMLDLAAFFHDISYYNAKVGGIDGALNSIEVLAADKKLASDAYKIIIGYWLGKTDPVTENRISPRTYNMAIAVYGAFAPISEIKSVRLETNMIINSYYQTILNSIKNNIRY</sequence>
<name>A0A1I5GWD7_9FLAO</name>
<proteinExistence type="predicted"/>
<gene>
    <name evidence="2" type="ORF">SAMN05421741_1511</name>
</gene>
<reference evidence="3" key="1">
    <citation type="submission" date="2016-10" db="EMBL/GenBank/DDBJ databases">
        <authorList>
            <person name="Varghese N."/>
            <person name="Submissions S."/>
        </authorList>
    </citation>
    <scope>NUCLEOTIDE SEQUENCE [LARGE SCALE GENOMIC DNA]</scope>
    <source>
        <strain evidence="3">DS-12</strain>
    </source>
</reference>
<dbReference type="STRING" id="913024.SAMN05421741_1511"/>
<dbReference type="AlphaFoldDB" id="A0A1I5GWD7"/>
<dbReference type="InterPro" id="IPR050708">
    <property type="entry name" value="T6SS_VgrG/RHS"/>
</dbReference>
<dbReference type="RefSeq" id="WP_177205818.1">
    <property type="nucleotide sequence ID" value="NZ_FOVI01000051.1"/>
</dbReference>
<protein>
    <submittedName>
        <fullName evidence="2">RHS repeat-associated core domain-containing protein</fullName>
    </submittedName>
</protein>
<dbReference type="PANTHER" id="PTHR32305:SF15">
    <property type="entry name" value="PROTEIN RHSA-RELATED"/>
    <property type="match status" value="1"/>
</dbReference>
<dbReference type="EMBL" id="FOVI01000051">
    <property type="protein sequence ID" value="SFO39891.1"/>
    <property type="molecule type" value="Genomic_DNA"/>
</dbReference>
<keyword evidence="3" id="KW-1185">Reference proteome</keyword>
<organism evidence="2 3">
    <name type="scientific">Paenimyroides ummariense</name>
    <dbReference type="NCBI Taxonomy" id="913024"/>
    <lineage>
        <taxon>Bacteria</taxon>
        <taxon>Pseudomonadati</taxon>
        <taxon>Bacteroidota</taxon>
        <taxon>Flavobacteriia</taxon>
        <taxon>Flavobacteriales</taxon>
        <taxon>Flavobacteriaceae</taxon>
        <taxon>Paenimyroides</taxon>
    </lineage>
</organism>
<dbReference type="Pfam" id="PF08398">
    <property type="entry name" value="Phospholip_A2_4"/>
    <property type="match status" value="1"/>
</dbReference>
<dbReference type="GO" id="GO:0005198">
    <property type="term" value="F:structural molecule activity"/>
    <property type="evidence" value="ECO:0007669"/>
    <property type="project" value="InterPro"/>
</dbReference>
<evidence type="ECO:0000313" key="2">
    <source>
        <dbReference type="EMBL" id="SFO39891.1"/>
    </source>
</evidence>